<sequence>MMVSLLPFLSFAYIPGSRVLRPYPVLLAESRGLWGDVEQVDVCVSCRASRAMCGTDEEPTRSLV</sequence>
<organism evidence="1 2">
    <name type="scientific">Botryotinia fuckeliana (strain T4)</name>
    <name type="common">Noble rot fungus</name>
    <name type="synonym">Botrytis cinerea</name>
    <dbReference type="NCBI Taxonomy" id="999810"/>
    <lineage>
        <taxon>Eukaryota</taxon>
        <taxon>Fungi</taxon>
        <taxon>Dikarya</taxon>
        <taxon>Ascomycota</taxon>
        <taxon>Pezizomycotina</taxon>
        <taxon>Leotiomycetes</taxon>
        <taxon>Helotiales</taxon>
        <taxon>Sclerotiniaceae</taxon>
        <taxon>Botrytis</taxon>
    </lineage>
</organism>
<dbReference type="EMBL" id="FQ790350">
    <property type="protein sequence ID" value="CCD54167.1"/>
    <property type="molecule type" value="Genomic_DNA"/>
</dbReference>
<dbReference type="HOGENOM" id="CLU_2867434_0_0_1"/>
<accession>G2YRB9</accession>
<dbReference type="AlphaFoldDB" id="G2YRB9"/>
<protein>
    <submittedName>
        <fullName evidence="1">Uncharacterized protein</fullName>
    </submittedName>
</protein>
<evidence type="ECO:0000313" key="1">
    <source>
        <dbReference type="EMBL" id="CCD54167.1"/>
    </source>
</evidence>
<dbReference type="Proteomes" id="UP000008177">
    <property type="component" value="Unplaced contigs"/>
</dbReference>
<reference evidence="2" key="1">
    <citation type="journal article" date="2011" name="PLoS Genet.">
        <title>Genomic analysis of the necrotrophic fungal pathogens Sclerotinia sclerotiorum and Botrytis cinerea.</title>
        <authorList>
            <person name="Amselem J."/>
            <person name="Cuomo C.A."/>
            <person name="van Kan J.A."/>
            <person name="Viaud M."/>
            <person name="Benito E.P."/>
            <person name="Couloux A."/>
            <person name="Coutinho P.M."/>
            <person name="de Vries R.P."/>
            <person name="Dyer P.S."/>
            <person name="Fillinger S."/>
            <person name="Fournier E."/>
            <person name="Gout L."/>
            <person name="Hahn M."/>
            <person name="Kohn L."/>
            <person name="Lapalu N."/>
            <person name="Plummer K.M."/>
            <person name="Pradier J.M."/>
            <person name="Quevillon E."/>
            <person name="Sharon A."/>
            <person name="Simon A."/>
            <person name="ten Have A."/>
            <person name="Tudzynski B."/>
            <person name="Tudzynski P."/>
            <person name="Wincker P."/>
            <person name="Andrew M."/>
            <person name="Anthouard V."/>
            <person name="Beever R.E."/>
            <person name="Beffa R."/>
            <person name="Benoit I."/>
            <person name="Bouzid O."/>
            <person name="Brault B."/>
            <person name="Chen Z."/>
            <person name="Choquer M."/>
            <person name="Collemare J."/>
            <person name="Cotton P."/>
            <person name="Danchin E.G."/>
            <person name="Da Silva C."/>
            <person name="Gautier A."/>
            <person name="Giraud C."/>
            <person name="Giraud T."/>
            <person name="Gonzalez C."/>
            <person name="Grossetete S."/>
            <person name="Guldener U."/>
            <person name="Henrissat B."/>
            <person name="Howlett B.J."/>
            <person name="Kodira C."/>
            <person name="Kretschmer M."/>
            <person name="Lappartient A."/>
            <person name="Leroch M."/>
            <person name="Levis C."/>
            <person name="Mauceli E."/>
            <person name="Neuveglise C."/>
            <person name="Oeser B."/>
            <person name="Pearson M."/>
            <person name="Poulain J."/>
            <person name="Poussereau N."/>
            <person name="Quesneville H."/>
            <person name="Rascle C."/>
            <person name="Schumacher J."/>
            <person name="Segurens B."/>
            <person name="Sexton A."/>
            <person name="Silva E."/>
            <person name="Sirven C."/>
            <person name="Soanes D.M."/>
            <person name="Talbot N.J."/>
            <person name="Templeton M."/>
            <person name="Yandava C."/>
            <person name="Yarden O."/>
            <person name="Zeng Q."/>
            <person name="Rollins J.A."/>
            <person name="Lebrun M.H."/>
            <person name="Dickman M."/>
        </authorList>
    </citation>
    <scope>NUCLEOTIDE SEQUENCE [LARGE SCALE GENOMIC DNA]</scope>
    <source>
        <strain evidence="2">T4</strain>
    </source>
</reference>
<gene>
    <name evidence="1" type="ORF">BofuT4_P128670.1</name>
</gene>
<name>G2YRB9_BOTF4</name>
<proteinExistence type="predicted"/>
<evidence type="ECO:0000313" key="2">
    <source>
        <dbReference type="Proteomes" id="UP000008177"/>
    </source>
</evidence>
<dbReference type="InParanoid" id="G2YRB9"/>